<gene>
    <name evidence="1" type="ORF">M413DRAFT_449033</name>
</gene>
<dbReference type="HOGENOM" id="CLU_2812661_0_0_1"/>
<keyword evidence="2" id="KW-1185">Reference proteome</keyword>
<dbReference type="EMBL" id="KN831803">
    <property type="protein sequence ID" value="KIM36695.1"/>
    <property type="molecule type" value="Genomic_DNA"/>
</dbReference>
<protein>
    <submittedName>
        <fullName evidence="1">Uncharacterized protein</fullName>
    </submittedName>
</protein>
<name>A0A0C3BJ24_HEBCY</name>
<accession>A0A0C3BJ24</accession>
<evidence type="ECO:0000313" key="1">
    <source>
        <dbReference type="EMBL" id="KIM36695.1"/>
    </source>
</evidence>
<dbReference type="Proteomes" id="UP000053424">
    <property type="component" value="Unassembled WGS sequence"/>
</dbReference>
<sequence>MRNRSLLTGGLCWEYGCAREMASHCKLVTLTPYRYHYKVKNVGHIKECFAAKRPLLNRTRSVSLIKR</sequence>
<evidence type="ECO:0000313" key="2">
    <source>
        <dbReference type="Proteomes" id="UP000053424"/>
    </source>
</evidence>
<organism evidence="1 2">
    <name type="scientific">Hebeloma cylindrosporum</name>
    <dbReference type="NCBI Taxonomy" id="76867"/>
    <lineage>
        <taxon>Eukaryota</taxon>
        <taxon>Fungi</taxon>
        <taxon>Dikarya</taxon>
        <taxon>Basidiomycota</taxon>
        <taxon>Agaricomycotina</taxon>
        <taxon>Agaricomycetes</taxon>
        <taxon>Agaricomycetidae</taxon>
        <taxon>Agaricales</taxon>
        <taxon>Agaricineae</taxon>
        <taxon>Hymenogastraceae</taxon>
        <taxon>Hebeloma</taxon>
    </lineage>
</organism>
<reference evidence="1 2" key="1">
    <citation type="submission" date="2014-04" db="EMBL/GenBank/DDBJ databases">
        <authorList>
            <consortium name="DOE Joint Genome Institute"/>
            <person name="Kuo A."/>
            <person name="Gay G."/>
            <person name="Dore J."/>
            <person name="Kohler A."/>
            <person name="Nagy L.G."/>
            <person name="Floudas D."/>
            <person name="Copeland A."/>
            <person name="Barry K.W."/>
            <person name="Cichocki N."/>
            <person name="Veneault-Fourrey C."/>
            <person name="LaButti K."/>
            <person name="Lindquist E.A."/>
            <person name="Lipzen A."/>
            <person name="Lundell T."/>
            <person name="Morin E."/>
            <person name="Murat C."/>
            <person name="Sun H."/>
            <person name="Tunlid A."/>
            <person name="Henrissat B."/>
            <person name="Grigoriev I.V."/>
            <person name="Hibbett D.S."/>
            <person name="Martin F."/>
            <person name="Nordberg H.P."/>
            <person name="Cantor M.N."/>
            <person name="Hua S.X."/>
        </authorList>
    </citation>
    <scope>NUCLEOTIDE SEQUENCE [LARGE SCALE GENOMIC DNA]</scope>
    <source>
        <strain evidence="2">h7</strain>
    </source>
</reference>
<reference evidence="2" key="2">
    <citation type="submission" date="2015-01" db="EMBL/GenBank/DDBJ databases">
        <title>Evolutionary Origins and Diversification of the Mycorrhizal Mutualists.</title>
        <authorList>
            <consortium name="DOE Joint Genome Institute"/>
            <consortium name="Mycorrhizal Genomics Consortium"/>
            <person name="Kohler A."/>
            <person name="Kuo A."/>
            <person name="Nagy L.G."/>
            <person name="Floudas D."/>
            <person name="Copeland A."/>
            <person name="Barry K.W."/>
            <person name="Cichocki N."/>
            <person name="Veneault-Fourrey C."/>
            <person name="LaButti K."/>
            <person name="Lindquist E.A."/>
            <person name="Lipzen A."/>
            <person name="Lundell T."/>
            <person name="Morin E."/>
            <person name="Murat C."/>
            <person name="Riley R."/>
            <person name="Ohm R."/>
            <person name="Sun H."/>
            <person name="Tunlid A."/>
            <person name="Henrissat B."/>
            <person name="Grigoriev I.V."/>
            <person name="Hibbett D.S."/>
            <person name="Martin F."/>
        </authorList>
    </citation>
    <scope>NUCLEOTIDE SEQUENCE [LARGE SCALE GENOMIC DNA]</scope>
    <source>
        <strain evidence="2">h7</strain>
    </source>
</reference>
<dbReference type="AlphaFoldDB" id="A0A0C3BJ24"/>
<proteinExistence type="predicted"/>